<sequence>MIDPPSISEQVTCIRNHLADELRTLVFARSVQTYEELLIALHEATRCLEEAGVQTTVVKTVESVDEPRFGIIQLRPEDPVGPSMVLSDSSQGAVIKPTPVGFFFVSKERDKITVPGFSAITTAGNVFYDIRYGVQRRVNNPNTSYNQGQSRYQIYRPRVPATQYQVRQAFVNVKPLIVATPPAGVTCDVAGLFTRSRQALKLSCKLRWMKVKLSVQLMLHLSCYHVILSMARSHVKQASRVLYKSPVLQASTKLKLDDKNTDLVSYIIDTTSESHKTVLKKT</sequence>
<protein>
    <submittedName>
        <fullName evidence="1">Uncharacterized protein</fullName>
    </submittedName>
</protein>
<organism evidence="1 2">
    <name type="scientific">Cotesia glomerata</name>
    <name type="common">Lepidopteran parasitic wasp</name>
    <name type="synonym">Apanteles glomeratus</name>
    <dbReference type="NCBI Taxonomy" id="32391"/>
    <lineage>
        <taxon>Eukaryota</taxon>
        <taxon>Metazoa</taxon>
        <taxon>Ecdysozoa</taxon>
        <taxon>Arthropoda</taxon>
        <taxon>Hexapoda</taxon>
        <taxon>Insecta</taxon>
        <taxon>Pterygota</taxon>
        <taxon>Neoptera</taxon>
        <taxon>Endopterygota</taxon>
        <taxon>Hymenoptera</taxon>
        <taxon>Apocrita</taxon>
        <taxon>Ichneumonoidea</taxon>
        <taxon>Braconidae</taxon>
        <taxon>Microgastrinae</taxon>
        <taxon>Cotesia</taxon>
    </lineage>
</organism>
<evidence type="ECO:0000313" key="2">
    <source>
        <dbReference type="Proteomes" id="UP000826195"/>
    </source>
</evidence>
<name>A0AAV7ICF2_COTGL</name>
<accession>A0AAV7ICF2</accession>
<dbReference type="Proteomes" id="UP000826195">
    <property type="component" value="Unassembled WGS sequence"/>
</dbReference>
<comment type="caution">
    <text evidence="1">The sequence shown here is derived from an EMBL/GenBank/DDBJ whole genome shotgun (WGS) entry which is preliminary data.</text>
</comment>
<gene>
    <name evidence="1" type="ORF">KQX54_016900</name>
</gene>
<evidence type="ECO:0000313" key="1">
    <source>
        <dbReference type="EMBL" id="KAH0550021.1"/>
    </source>
</evidence>
<proteinExistence type="predicted"/>
<dbReference type="AlphaFoldDB" id="A0AAV7ICF2"/>
<dbReference type="EMBL" id="JAHXZJ010001864">
    <property type="protein sequence ID" value="KAH0550021.1"/>
    <property type="molecule type" value="Genomic_DNA"/>
</dbReference>
<reference evidence="1 2" key="1">
    <citation type="journal article" date="2021" name="J. Hered.">
        <title>A chromosome-level genome assembly of the parasitoid wasp, Cotesia glomerata (Hymenoptera: Braconidae).</title>
        <authorList>
            <person name="Pinto B.J."/>
            <person name="Weis J.J."/>
            <person name="Gamble T."/>
            <person name="Ode P.J."/>
            <person name="Paul R."/>
            <person name="Zaspel J.M."/>
        </authorList>
    </citation>
    <scope>NUCLEOTIDE SEQUENCE [LARGE SCALE GENOMIC DNA]</scope>
    <source>
        <strain evidence="1">CgM1</strain>
    </source>
</reference>
<keyword evidence="2" id="KW-1185">Reference proteome</keyword>